<dbReference type="InterPro" id="IPR052034">
    <property type="entry name" value="NasD-like"/>
</dbReference>
<evidence type="ECO:0000256" key="7">
    <source>
        <dbReference type="ARBA" id="ARBA00023002"/>
    </source>
</evidence>
<dbReference type="Gene3D" id="1.10.10.1100">
    <property type="entry name" value="BFD-like [2Fe-2S]-binding domain"/>
    <property type="match status" value="1"/>
</dbReference>
<feature type="domain" description="FAD/NAD(P)-binding" evidence="11">
    <location>
        <begin position="8"/>
        <end position="321"/>
    </location>
</feature>
<comment type="cofactor">
    <cofactor evidence="1">
        <name>siroheme</name>
        <dbReference type="ChEBI" id="CHEBI:60052"/>
    </cofactor>
</comment>
<dbReference type="RefSeq" id="WP_133726308.1">
    <property type="nucleotide sequence ID" value="NZ_SOAN01000006.1"/>
</dbReference>
<evidence type="ECO:0000256" key="2">
    <source>
        <dbReference type="ARBA" id="ARBA00001966"/>
    </source>
</evidence>
<dbReference type="GO" id="GO:0046872">
    <property type="term" value="F:metal ion binding"/>
    <property type="evidence" value="ECO:0007669"/>
    <property type="project" value="UniProtKB-KW"/>
</dbReference>
<keyword evidence="5" id="KW-0349">Heme</keyword>
<reference evidence="12 13" key="1">
    <citation type="submission" date="2019-03" db="EMBL/GenBank/DDBJ databases">
        <title>Genomic Encyclopedia of Type Strains, Phase III (KMG-III): the genomes of soil and plant-associated and newly described type strains.</title>
        <authorList>
            <person name="Whitman W."/>
        </authorList>
    </citation>
    <scope>NUCLEOTIDE SEQUENCE [LARGE SCALE GENOMIC DNA]</scope>
    <source>
        <strain evidence="12 13">DSM 27373</strain>
    </source>
</reference>
<dbReference type="SUPFAM" id="SSF51905">
    <property type="entry name" value="FAD/NAD(P)-binding domain"/>
    <property type="match status" value="2"/>
</dbReference>
<evidence type="ECO:0000259" key="11">
    <source>
        <dbReference type="Pfam" id="PF07992"/>
    </source>
</evidence>
<dbReference type="Pfam" id="PF07992">
    <property type="entry name" value="Pyr_redox_2"/>
    <property type="match status" value="1"/>
</dbReference>
<accession>A0A4R7G2J2</accession>
<evidence type="ECO:0000256" key="4">
    <source>
        <dbReference type="ARBA" id="ARBA00010429"/>
    </source>
</evidence>
<dbReference type="InterPro" id="IPR036188">
    <property type="entry name" value="FAD/NAD-bd_sf"/>
</dbReference>
<dbReference type="AlphaFoldDB" id="A0A4R7G2J2"/>
<evidence type="ECO:0000256" key="5">
    <source>
        <dbReference type="ARBA" id="ARBA00022617"/>
    </source>
</evidence>
<proteinExistence type="inferred from homology"/>
<comment type="cofactor">
    <cofactor evidence="2">
        <name>[4Fe-4S] cluster</name>
        <dbReference type="ChEBI" id="CHEBI:49883"/>
    </cofactor>
</comment>
<dbReference type="GO" id="GO:0051536">
    <property type="term" value="F:iron-sulfur cluster binding"/>
    <property type="evidence" value="ECO:0007669"/>
    <property type="project" value="UniProtKB-KW"/>
</dbReference>
<keyword evidence="8" id="KW-0408">Iron</keyword>
<dbReference type="PRINTS" id="PR00368">
    <property type="entry name" value="FADPNR"/>
</dbReference>
<gene>
    <name evidence="12" type="ORF">EV640_106129</name>
</gene>
<name>A0A4R7G2J2_9MICC</name>
<comment type="pathway">
    <text evidence="3">Nitrogen metabolism; nitrate reduction (assimilation).</text>
</comment>
<dbReference type="GO" id="GO:0016491">
    <property type="term" value="F:oxidoreductase activity"/>
    <property type="evidence" value="ECO:0007669"/>
    <property type="project" value="UniProtKB-KW"/>
</dbReference>
<evidence type="ECO:0000313" key="13">
    <source>
        <dbReference type="Proteomes" id="UP000294506"/>
    </source>
</evidence>
<dbReference type="InterPro" id="IPR007419">
    <property type="entry name" value="BFD-like_2Fe2S-bd_dom"/>
</dbReference>
<dbReference type="InterPro" id="IPR041854">
    <property type="entry name" value="BFD-like_2Fe2S-bd_dom_sf"/>
</dbReference>
<dbReference type="EMBL" id="SOAN01000006">
    <property type="protein sequence ID" value="TDS85479.1"/>
    <property type="molecule type" value="Genomic_DNA"/>
</dbReference>
<evidence type="ECO:0000256" key="1">
    <source>
        <dbReference type="ARBA" id="ARBA00001929"/>
    </source>
</evidence>
<dbReference type="Proteomes" id="UP000294506">
    <property type="component" value="Unassembled WGS sequence"/>
</dbReference>
<evidence type="ECO:0000259" key="10">
    <source>
        <dbReference type="Pfam" id="PF04324"/>
    </source>
</evidence>
<keyword evidence="13" id="KW-1185">Reference proteome</keyword>
<evidence type="ECO:0000256" key="3">
    <source>
        <dbReference type="ARBA" id="ARBA00005096"/>
    </source>
</evidence>
<evidence type="ECO:0000256" key="6">
    <source>
        <dbReference type="ARBA" id="ARBA00022723"/>
    </source>
</evidence>
<keyword evidence="9" id="KW-0411">Iron-sulfur</keyword>
<dbReference type="Gene3D" id="3.50.50.60">
    <property type="entry name" value="FAD/NAD(P)-binding domain"/>
    <property type="match status" value="2"/>
</dbReference>
<dbReference type="InterPro" id="IPR023753">
    <property type="entry name" value="FAD/NAD-binding_dom"/>
</dbReference>
<evidence type="ECO:0000313" key="12">
    <source>
        <dbReference type="EMBL" id="TDS85479.1"/>
    </source>
</evidence>
<dbReference type="PANTHER" id="PTHR43809:SF1">
    <property type="entry name" value="NITRITE REDUCTASE (NADH) LARGE SUBUNIT"/>
    <property type="match status" value="1"/>
</dbReference>
<dbReference type="Pfam" id="PF04324">
    <property type="entry name" value="Fer2_BFD"/>
    <property type="match status" value="1"/>
</dbReference>
<dbReference type="PANTHER" id="PTHR43809">
    <property type="entry name" value="NITRITE REDUCTASE (NADH) LARGE SUBUNIT"/>
    <property type="match status" value="1"/>
</dbReference>
<evidence type="ECO:0000256" key="9">
    <source>
        <dbReference type="ARBA" id="ARBA00023014"/>
    </source>
</evidence>
<evidence type="ECO:0000256" key="8">
    <source>
        <dbReference type="ARBA" id="ARBA00023004"/>
    </source>
</evidence>
<keyword evidence="7" id="KW-0560">Oxidoreductase</keyword>
<organism evidence="12 13">
    <name type="scientific">Nesterenkonia aurantiaca</name>
    <dbReference type="NCBI Taxonomy" id="1436010"/>
    <lineage>
        <taxon>Bacteria</taxon>
        <taxon>Bacillati</taxon>
        <taxon>Actinomycetota</taxon>
        <taxon>Actinomycetes</taxon>
        <taxon>Micrococcales</taxon>
        <taxon>Micrococcaceae</taxon>
        <taxon>Nesterenkonia</taxon>
    </lineage>
</organism>
<sequence length="511" mass="53574">MSQRIPHLLVLGFGPVAARLIDELLGEVTAGRLRLTVIGAETDPAYQRIRIGDVSVGRIRPADLALTDLETLRAAGVEVRTAVSATEIDREHRQVTLEDGGTLSYDRLVLATGAEPLTPSFEVESRRGGSIDAEVRPSGLPEGILALREMGDALRLAEVVRRGEPVIVLGGGVLGVEAALAIAEVGAPVTLVHRGNVPMSRQMDTDAGMLLRRELIHAGVQMRAAADITTVIAESGSLCAVRTSLGEKLSASLLVTCIGVRARDRLAAAAGLLTRWGVLTDRACRSVTDPRIYAIGDCATVDGKVSAGLITPGWEHAATAARALREDLELEQALERDAAGAPVHLEARTGLDVILLKSHTLNVACAGSTDVDPWDPESPTVSTWSDPKGGQYLRIVSEADRMLGFVSVGMPRSAAELAMHAGRGTLPVTDRTALLAAEHATREAQLGPQDVLCRCAGATLAQVQDAAACAGTVEEVGAACRAGTGCGTCHVRIEQVLAAETPEQLPKAVHA</sequence>
<protein>
    <submittedName>
        <fullName evidence="12">Assimilatory nitrate reductase electron transfer subunit</fullName>
    </submittedName>
</protein>
<feature type="domain" description="BFD-like [2Fe-2S]-binding" evidence="10">
    <location>
        <begin position="452"/>
        <end position="498"/>
    </location>
</feature>
<comment type="similarity">
    <text evidence="4">Belongs to the nitrite and sulfite reductase 4Fe-4S domain family.</text>
</comment>
<keyword evidence="6" id="KW-0479">Metal-binding</keyword>
<comment type="caution">
    <text evidence="12">The sequence shown here is derived from an EMBL/GenBank/DDBJ whole genome shotgun (WGS) entry which is preliminary data.</text>
</comment>